<sequence length="60" mass="6948">MGFWTPRLFEKINVSGFHVHFIAENGHEGGHMMDFTLIEGGVAFEEKFEFNVILPDNDEY</sequence>
<dbReference type="RefSeq" id="WP_008040750.1">
    <property type="nucleotide sequence ID" value="NZ_JH725147.1"/>
</dbReference>
<evidence type="ECO:0000256" key="6">
    <source>
        <dbReference type="ARBA" id="ARBA00022793"/>
    </source>
</evidence>
<organism evidence="9 10">
    <name type="scientific">Bartonella tamiae Th239</name>
    <dbReference type="NCBI Taxonomy" id="1094558"/>
    <lineage>
        <taxon>Bacteria</taxon>
        <taxon>Pseudomonadati</taxon>
        <taxon>Pseudomonadota</taxon>
        <taxon>Alphaproteobacteria</taxon>
        <taxon>Hyphomicrobiales</taxon>
        <taxon>Bartonellaceae</taxon>
        <taxon>Bartonella</taxon>
    </lineage>
</organism>
<comment type="pathway">
    <text evidence="2">Polyol metabolism; (R,R)-butane-2,3-diol biosynthesis; (R,R)-butane-2,3-diol from pyruvate: step 2/3.</text>
</comment>
<evidence type="ECO:0000256" key="8">
    <source>
        <dbReference type="ARBA" id="ARBA00023239"/>
    </source>
</evidence>
<name>J0QU71_9HYPH</name>
<dbReference type="EMBL" id="AIMB01000008">
    <property type="protein sequence ID" value="EJF89431.1"/>
    <property type="molecule type" value="Genomic_DNA"/>
</dbReference>
<proteinExistence type="inferred from homology"/>
<evidence type="ECO:0000313" key="9">
    <source>
        <dbReference type="EMBL" id="EJF89431.1"/>
    </source>
</evidence>
<evidence type="ECO:0000313" key="10">
    <source>
        <dbReference type="Proteomes" id="UP000008952"/>
    </source>
</evidence>
<evidence type="ECO:0000256" key="2">
    <source>
        <dbReference type="ARBA" id="ARBA00005170"/>
    </source>
</evidence>
<keyword evidence="8" id="KW-0456">Lyase</keyword>
<dbReference type="EC" id="4.1.1.5" evidence="4"/>
<comment type="catalytic activity">
    <reaction evidence="1">
        <text>(2S)-2-acetolactate + H(+) = (R)-acetoin + CO2</text>
        <dbReference type="Rhea" id="RHEA:21580"/>
        <dbReference type="ChEBI" id="CHEBI:15378"/>
        <dbReference type="ChEBI" id="CHEBI:15686"/>
        <dbReference type="ChEBI" id="CHEBI:16526"/>
        <dbReference type="ChEBI" id="CHEBI:58476"/>
        <dbReference type="EC" id="4.1.1.5"/>
    </reaction>
</comment>
<dbReference type="GO" id="GO:0047605">
    <property type="term" value="F:acetolactate decarboxylase activity"/>
    <property type="evidence" value="ECO:0007669"/>
    <property type="project" value="UniProtKB-EC"/>
</dbReference>
<reference evidence="9 10" key="1">
    <citation type="submission" date="2012-03" db="EMBL/GenBank/DDBJ databases">
        <title>The Genome Sequence of Bartonella tamiae Th239.</title>
        <authorList>
            <consortium name="The Broad Institute Genome Sequencing Platform"/>
            <consortium name="The Broad Institute Genome Sequencing Center for Infectious Disease"/>
            <person name="Feldgarden M."/>
            <person name="Kirby J."/>
            <person name="Kosoy M."/>
            <person name="Birtles R."/>
            <person name="Probert W.S."/>
            <person name="Chiaraviglio L."/>
            <person name="Young S.K."/>
            <person name="Zeng Q."/>
            <person name="Gargeya S."/>
            <person name="Fitzgerald M."/>
            <person name="Haas B."/>
            <person name="Abouelleil A."/>
            <person name="Alvarado L."/>
            <person name="Arachchi H.M."/>
            <person name="Berlin A."/>
            <person name="Chapman S.B."/>
            <person name="Gearin G."/>
            <person name="Goldberg J."/>
            <person name="Griggs A."/>
            <person name="Gujja S."/>
            <person name="Hansen M."/>
            <person name="Heiman D."/>
            <person name="Howarth C."/>
            <person name="Larimer J."/>
            <person name="Lui A."/>
            <person name="MacDonald P.J.P."/>
            <person name="McCowen C."/>
            <person name="Montmayeur A."/>
            <person name="Murphy C."/>
            <person name="Neiman D."/>
            <person name="Pearson M."/>
            <person name="Priest M."/>
            <person name="Roberts A."/>
            <person name="Saif S."/>
            <person name="Shea T."/>
            <person name="Sisk P."/>
            <person name="Stolte C."/>
            <person name="Sykes S."/>
            <person name="Wortman J."/>
            <person name="Nusbaum C."/>
            <person name="Birren B."/>
        </authorList>
    </citation>
    <scope>NUCLEOTIDE SEQUENCE [LARGE SCALE GENOMIC DNA]</scope>
    <source>
        <strain evidence="9 10">Th239</strain>
    </source>
</reference>
<dbReference type="PATRIC" id="fig|1094558.3.peg.2134"/>
<dbReference type="PANTHER" id="PTHR35524:SF1">
    <property type="entry name" value="ALPHA-ACETOLACTATE DECARBOXYLASE"/>
    <property type="match status" value="1"/>
</dbReference>
<dbReference type="STRING" id="1094558.ME5_01982"/>
<dbReference type="UniPathway" id="UPA00626">
    <property type="reaction ID" value="UER00678"/>
</dbReference>
<accession>J0QU71</accession>
<evidence type="ECO:0000256" key="7">
    <source>
        <dbReference type="ARBA" id="ARBA00023061"/>
    </source>
</evidence>
<evidence type="ECO:0000256" key="5">
    <source>
        <dbReference type="ARBA" id="ARBA00020164"/>
    </source>
</evidence>
<dbReference type="HOGENOM" id="CLU_2931948_0_0_5"/>
<keyword evidence="10" id="KW-1185">Reference proteome</keyword>
<gene>
    <name evidence="9" type="ORF">ME5_01982</name>
</gene>
<evidence type="ECO:0000256" key="1">
    <source>
        <dbReference type="ARBA" id="ARBA00001784"/>
    </source>
</evidence>
<dbReference type="SUPFAM" id="SSF117856">
    <property type="entry name" value="AF0104/ALDC/Ptd012-like"/>
    <property type="match status" value="1"/>
</dbReference>
<dbReference type="Pfam" id="PF03306">
    <property type="entry name" value="AAL_decarboxy"/>
    <property type="match status" value="1"/>
</dbReference>
<keyword evidence="7" id="KW-0005">Acetoin biosynthesis</keyword>
<dbReference type="OrthoDB" id="8612680at2"/>
<dbReference type="InterPro" id="IPR005128">
    <property type="entry name" value="Acetolactate_a_deCO2ase"/>
</dbReference>
<protein>
    <recommendedName>
        <fullName evidence="5">Alpha-acetolactate decarboxylase</fullName>
        <ecNumber evidence="4">4.1.1.5</ecNumber>
    </recommendedName>
</protein>
<dbReference type="eggNOG" id="COG3527">
    <property type="taxonomic scope" value="Bacteria"/>
</dbReference>
<evidence type="ECO:0000256" key="4">
    <source>
        <dbReference type="ARBA" id="ARBA00013204"/>
    </source>
</evidence>
<dbReference type="Gene3D" id="3.30.1330.80">
    <property type="entry name" value="Hypothetical protein, similar to alpha- acetolactate decarboxylase, domain 2"/>
    <property type="match status" value="1"/>
</dbReference>
<keyword evidence="6" id="KW-0210">Decarboxylase</keyword>
<comment type="caution">
    <text evidence="9">The sequence shown here is derived from an EMBL/GenBank/DDBJ whole genome shotgun (WGS) entry which is preliminary data.</text>
</comment>
<evidence type="ECO:0000256" key="3">
    <source>
        <dbReference type="ARBA" id="ARBA00007106"/>
    </source>
</evidence>
<dbReference type="PANTHER" id="PTHR35524">
    <property type="entry name" value="ALPHA-ACETOLACTATE DECARBOXYLASE"/>
    <property type="match status" value="1"/>
</dbReference>
<comment type="similarity">
    <text evidence="3">Belongs to the alpha-acetolactate decarboxylase family.</text>
</comment>
<dbReference type="AlphaFoldDB" id="J0QU71"/>
<dbReference type="Proteomes" id="UP000008952">
    <property type="component" value="Unassembled WGS sequence"/>
</dbReference>
<dbReference type="GO" id="GO:0045151">
    <property type="term" value="P:acetoin biosynthetic process"/>
    <property type="evidence" value="ECO:0007669"/>
    <property type="project" value="UniProtKB-KW"/>
</dbReference>